<protein>
    <submittedName>
        <fullName evidence="2">Cytosine deaminase</fullName>
    </submittedName>
</protein>
<dbReference type="InterPro" id="IPR011059">
    <property type="entry name" value="Metal-dep_hydrolase_composite"/>
</dbReference>
<reference evidence="2 3" key="1">
    <citation type="submission" date="2019-05" db="EMBL/GenBank/DDBJ databases">
        <title>Sulfitobacter sabulilitoris sp. nov., isolated from a marine sand.</title>
        <authorList>
            <person name="Yoon J.-H."/>
        </authorList>
    </citation>
    <scope>NUCLEOTIDE SEQUENCE [LARGE SCALE GENOMIC DNA]</scope>
    <source>
        <strain evidence="2 3">HSMS-29</strain>
    </source>
</reference>
<comment type="caution">
    <text evidence="2">The sequence shown here is derived from an EMBL/GenBank/DDBJ whole genome shotgun (WGS) entry which is preliminary data.</text>
</comment>
<dbReference type="Gene3D" id="3.20.20.140">
    <property type="entry name" value="Metal-dependent hydrolases"/>
    <property type="match status" value="1"/>
</dbReference>
<name>A0A5S3PG79_9RHOB</name>
<dbReference type="GO" id="GO:0035888">
    <property type="term" value="F:isoguanine deaminase activity"/>
    <property type="evidence" value="ECO:0007669"/>
    <property type="project" value="TreeGrafter"/>
</dbReference>
<gene>
    <name evidence="2" type="ORF">FDT80_11815</name>
</gene>
<sequence>MTPSAQTPRPRMVVPKLVEAHCHLDKCHSFHRLGPVGGDLRKAIETQAADRDNWTEDDLRARAGQGLQEAAMAGCSALRTHIDWRDTASPPRAWSVVTELAQGMAGMTVQCAALMGVDQMADATFCNAVARGIAPTGGVLGAFVLDHADRTAGLRNMFDAAARHGLPLDFHADEGLGDFDGVEAIADMAIETDFAGPILCGHACGLMDKDTATLARVIDKLARAGIAVCALPTTNLYLQGRAHGTPDRRGLTRLRELQAGGVPIVLASDNVADAFCPVGRHDPMEALHLGVMGAHLDPPFGRWLPAVTTHAAAALGLRPVLVKGSSPRDLLLSTATTTADLVAGRGSLTPLHEGPT</sequence>
<dbReference type="InterPro" id="IPR052349">
    <property type="entry name" value="Metallo-hydrolase_Enzymes"/>
</dbReference>
<evidence type="ECO:0000313" key="3">
    <source>
        <dbReference type="Proteomes" id="UP000309550"/>
    </source>
</evidence>
<feature type="domain" description="Amidohydrolase 3" evidence="1">
    <location>
        <begin position="147"/>
        <end position="318"/>
    </location>
</feature>
<dbReference type="InterPro" id="IPR032466">
    <property type="entry name" value="Metal_Hydrolase"/>
</dbReference>
<accession>A0A5S3PG79</accession>
<dbReference type="OrthoDB" id="9815027at2"/>
<dbReference type="AlphaFoldDB" id="A0A5S3PG79"/>
<organism evidence="2 3">
    <name type="scientific">Sulfitobacter sabulilitoris</name>
    <dbReference type="NCBI Taxonomy" id="2562655"/>
    <lineage>
        <taxon>Bacteria</taxon>
        <taxon>Pseudomonadati</taxon>
        <taxon>Pseudomonadota</taxon>
        <taxon>Alphaproteobacteria</taxon>
        <taxon>Rhodobacterales</taxon>
        <taxon>Roseobacteraceae</taxon>
        <taxon>Sulfitobacter</taxon>
    </lineage>
</organism>
<dbReference type="SUPFAM" id="SSF51556">
    <property type="entry name" value="Metallo-dependent hydrolases"/>
    <property type="match status" value="1"/>
</dbReference>
<dbReference type="Pfam" id="PF07969">
    <property type="entry name" value="Amidohydro_3"/>
    <property type="match status" value="1"/>
</dbReference>
<dbReference type="InterPro" id="IPR013108">
    <property type="entry name" value="Amidohydro_3"/>
</dbReference>
<dbReference type="Proteomes" id="UP000309550">
    <property type="component" value="Unassembled WGS sequence"/>
</dbReference>
<evidence type="ECO:0000313" key="2">
    <source>
        <dbReference type="EMBL" id="TMM53058.1"/>
    </source>
</evidence>
<evidence type="ECO:0000259" key="1">
    <source>
        <dbReference type="Pfam" id="PF07969"/>
    </source>
</evidence>
<dbReference type="EMBL" id="VANS01000002">
    <property type="protein sequence ID" value="TMM53058.1"/>
    <property type="molecule type" value="Genomic_DNA"/>
</dbReference>
<dbReference type="Gene3D" id="2.30.40.10">
    <property type="entry name" value="Urease, subunit C, domain 1"/>
    <property type="match status" value="1"/>
</dbReference>
<dbReference type="PANTHER" id="PTHR32027">
    <property type="entry name" value="CYTOSINE DEAMINASE"/>
    <property type="match status" value="1"/>
</dbReference>
<proteinExistence type="predicted"/>
<dbReference type="PANTHER" id="PTHR32027:SF0">
    <property type="entry name" value="CYTOSINE DEAMINASE"/>
    <property type="match status" value="1"/>
</dbReference>
<keyword evidence="3" id="KW-1185">Reference proteome</keyword>
<dbReference type="GO" id="GO:0004131">
    <property type="term" value="F:cytosine deaminase activity"/>
    <property type="evidence" value="ECO:0007669"/>
    <property type="project" value="TreeGrafter"/>
</dbReference>
<dbReference type="GO" id="GO:0006209">
    <property type="term" value="P:cytosine catabolic process"/>
    <property type="evidence" value="ECO:0007669"/>
    <property type="project" value="TreeGrafter"/>
</dbReference>